<name>A0A085W311_9BACT</name>
<dbReference type="AlphaFoldDB" id="A0A085W311"/>
<evidence type="ECO:0000313" key="3">
    <source>
        <dbReference type="Proteomes" id="UP000028725"/>
    </source>
</evidence>
<evidence type="ECO:0000313" key="2">
    <source>
        <dbReference type="EMBL" id="KFE62074.1"/>
    </source>
</evidence>
<gene>
    <name evidence="2" type="ORF">DB31_4180</name>
</gene>
<protein>
    <submittedName>
        <fullName evidence="2">Uncharacterized protein</fullName>
    </submittedName>
</protein>
<organism evidence="2 3">
    <name type="scientific">Hyalangium minutum</name>
    <dbReference type="NCBI Taxonomy" id="394096"/>
    <lineage>
        <taxon>Bacteria</taxon>
        <taxon>Pseudomonadati</taxon>
        <taxon>Myxococcota</taxon>
        <taxon>Myxococcia</taxon>
        <taxon>Myxococcales</taxon>
        <taxon>Cystobacterineae</taxon>
        <taxon>Archangiaceae</taxon>
        <taxon>Hyalangium</taxon>
    </lineage>
</organism>
<keyword evidence="3" id="KW-1185">Reference proteome</keyword>
<dbReference type="OrthoDB" id="5382279at2"/>
<sequence length="142" mass="14873">MSGPGLDLPKDDPRYRALRLVRAPAFLLLCVGTLNLVFCVLALVSAGLIASGAVTLSPEMTASLKEYSLASFLLPAVAAIICGILSVWGALSALNLRGWGLAMVGAITASFCLSPTVCVGIPATCWLMFILSRPDVRKGFMS</sequence>
<keyword evidence="1" id="KW-0472">Membrane</keyword>
<keyword evidence="1" id="KW-0812">Transmembrane</keyword>
<reference evidence="2 3" key="1">
    <citation type="submission" date="2014-04" db="EMBL/GenBank/DDBJ databases">
        <title>Genome assembly of Hyalangium minutum DSM 14724.</title>
        <authorList>
            <person name="Sharma G."/>
            <person name="Subramanian S."/>
        </authorList>
    </citation>
    <scope>NUCLEOTIDE SEQUENCE [LARGE SCALE GENOMIC DNA]</scope>
    <source>
        <strain evidence="2 3">DSM 14724</strain>
    </source>
</reference>
<dbReference type="RefSeq" id="WP_044197759.1">
    <property type="nucleotide sequence ID" value="NZ_JMCB01000023.1"/>
</dbReference>
<accession>A0A085W311</accession>
<keyword evidence="1" id="KW-1133">Transmembrane helix</keyword>
<evidence type="ECO:0000256" key="1">
    <source>
        <dbReference type="SAM" id="Phobius"/>
    </source>
</evidence>
<comment type="caution">
    <text evidence="2">The sequence shown here is derived from an EMBL/GenBank/DDBJ whole genome shotgun (WGS) entry which is preliminary data.</text>
</comment>
<feature type="transmembrane region" description="Helical" evidence="1">
    <location>
        <begin position="67"/>
        <end position="91"/>
    </location>
</feature>
<dbReference type="EMBL" id="JMCB01000023">
    <property type="protein sequence ID" value="KFE62074.1"/>
    <property type="molecule type" value="Genomic_DNA"/>
</dbReference>
<feature type="transmembrane region" description="Helical" evidence="1">
    <location>
        <begin position="103"/>
        <end position="131"/>
    </location>
</feature>
<dbReference type="STRING" id="394096.DB31_4180"/>
<proteinExistence type="predicted"/>
<dbReference type="Proteomes" id="UP000028725">
    <property type="component" value="Unassembled WGS sequence"/>
</dbReference>
<feature type="transmembrane region" description="Helical" evidence="1">
    <location>
        <begin position="25"/>
        <end position="55"/>
    </location>
</feature>